<protein>
    <submittedName>
        <fullName evidence="1">Uncharacterized protein</fullName>
    </submittedName>
</protein>
<gene>
    <name evidence="1" type="ORF">T12_14631</name>
</gene>
<reference evidence="1 2" key="1">
    <citation type="submission" date="2015-01" db="EMBL/GenBank/DDBJ databases">
        <title>Evolution of Trichinella species and genotypes.</title>
        <authorList>
            <person name="Korhonen P.K."/>
            <person name="Edoardo P."/>
            <person name="Giuseppe L.R."/>
            <person name="Gasser R.B."/>
        </authorList>
    </citation>
    <scope>NUCLEOTIDE SEQUENCE [LARGE SCALE GENOMIC DNA]</scope>
    <source>
        <strain evidence="1">ISS2496</strain>
    </source>
</reference>
<dbReference type="AlphaFoldDB" id="A0A0V0Z7M4"/>
<proteinExistence type="predicted"/>
<evidence type="ECO:0000313" key="1">
    <source>
        <dbReference type="EMBL" id="KRY08413.1"/>
    </source>
</evidence>
<sequence length="251" mass="27894">MKFCCETIGGVRGEIAQLLVAAGLCKLRYVSRSPFHAYSHYPFAAPPCSSMISYGCWSAQTNHENSKAKFLWLEATPSENTGTRLPLDPTSQHLRFRNPRVQAKAAWQEDFALGCLGSCLEWQGSSLFRDRKKISLDQVGRQDGRILKVLSPHQQLLWASCLTQELQLTAQFPVDVGIFGPDGCTLCTAPGSTLENAQQCLRWWRHCLPAHCISLSPILYPLRRPVSTRQAAANGRMRGGLLGSFPHVHLC</sequence>
<dbReference type="OrthoDB" id="10278439at2759"/>
<accession>A0A0V0Z7M4</accession>
<evidence type="ECO:0000313" key="2">
    <source>
        <dbReference type="Proteomes" id="UP000054783"/>
    </source>
</evidence>
<organism evidence="1 2">
    <name type="scientific">Trichinella patagoniensis</name>
    <dbReference type="NCBI Taxonomy" id="990121"/>
    <lineage>
        <taxon>Eukaryota</taxon>
        <taxon>Metazoa</taxon>
        <taxon>Ecdysozoa</taxon>
        <taxon>Nematoda</taxon>
        <taxon>Enoplea</taxon>
        <taxon>Dorylaimia</taxon>
        <taxon>Trichinellida</taxon>
        <taxon>Trichinellidae</taxon>
        <taxon>Trichinella</taxon>
    </lineage>
</organism>
<keyword evidence="2" id="KW-1185">Reference proteome</keyword>
<name>A0A0V0Z7M4_9BILA</name>
<dbReference type="EMBL" id="JYDQ01000336">
    <property type="protein sequence ID" value="KRY08413.1"/>
    <property type="molecule type" value="Genomic_DNA"/>
</dbReference>
<dbReference type="Proteomes" id="UP000054783">
    <property type="component" value="Unassembled WGS sequence"/>
</dbReference>
<comment type="caution">
    <text evidence="1">The sequence shown here is derived from an EMBL/GenBank/DDBJ whole genome shotgun (WGS) entry which is preliminary data.</text>
</comment>